<feature type="compositionally biased region" description="Basic and acidic residues" evidence="1">
    <location>
        <begin position="34"/>
        <end position="43"/>
    </location>
</feature>
<protein>
    <submittedName>
        <fullName evidence="2">Uncharacterized protein</fullName>
    </submittedName>
</protein>
<gene>
    <name evidence="2" type="ORF">DSTB1V02_LOCUS13336</name>
</gene>
<feature type="compositionally biased region" description="Basic and acidic residues" evidence="1">
    <location>
        <begin position="229"/>
        <end position="244"/>
    </location>
</feature>
<feature type="region of interest" description="Disordered" evidence="1">
    <location>
        <begin position="285"/>
        <end position="324"/>
    </location>
</feature>
<evidence type="ECO:0000313" key="3">
    <source>
        <dbReference type="Proteomes" id="UP000677054"/>
    </source>
</evidence>
<feature type="region of interest" description="Disordered" evidence="1">
    <location>
        <begin position="213"/>
        <end position="256"/>
    </location>
</feature>
<feature type="region of interest" description="Disordered" evidence="1">
    <location>
        <begin position="34"/>
        <end position="133"/>
    </location>
</feature>
<keyword evidence="3" id="KW-1185">Reference proteome</keyword>
<feature type="compositionally biased region" description="Basic and acidic residues" evidence="1">
    <location>
        <begin position="105"/>
        <end position="114"/>
    </location>
</feature>
<dbReference type="Proteomes" id="UP000677054">
    <property type="component" value="Unassembled WGS sequence"/>
</dbReference>
<dbReference type="EMBL" id="CAJPEV010006156">
    <property type="protein sequence ID" value="CAG0903893.1"/>
    <property type="molecule type" value="Genomic_DNA"/>
</dbReference>
<evidence type="ECO:0000256" key="1">
    <source>
        <dbReference type="SAM" id="MobiDB-lite"/>
    </source>
</evidence>
<dbReference type="EMBL" id="LR905673">
    <property type="protein sequence ID" value="CAD7253588.1"/>
    <property type="molecule type" value="Genomic_DNA"/>
</dbReference>
<proteinExistence type="predicted"/>
<accession>A0A7R9AG28</accession>
<feature type="compositionally biased region" description="Basic and acidic residues" evidence="1">
    <location>
        <begin position="285"/>
        <end position="294"/>
    </location>
</feature>
<sequence>IGRCRISRDSLRDATYFAPPCTFERKSFSSLFEIRGEREDNPLDARNTPPVAPTSDDRSGRDREARAPSRRERGGGRRRPRRRYPGVTPRTEEAGSSQDGTATEEAGRHQERGNQRLAGEPRQSSQPIPRRYLHHPRRCQMAVDPLRLCSELPLQLVGVRGRVVVHRVLARRHGTGSSRRRELEALRRLHPRLHLLLPLQFGDAAHDRIRVSPHHRKMPRGRRHLVPSVDRRSHDPGHDGRSGFHEAVPTEEESRDAALLAARGHLPSERAVGPRIPGRRHADTLAHRSEHGESPIHPSSGDAGGRGRHVRTDGAEPGRRPARGPVVLHLAGGRRAHHRPIQPLLRTQRFGSPQGSLRTRRDSRWDHRVDGPDHPGPIVLPPQRDTLGTPISADGHLRPGVRVLYRRLSGLR</sequence>
<evidence type="ECO:0000313" key="2">
    <source>
        <dbReference type="EMBL" id="CAD7253588.1"/>
    </source>
</evidence>
<feature type="compositionally biased region" description="Basic and acidic residues" evidence="1">
    <location>
        <begin position="359"/>
        <end position="373"/>
    </location>
</feature>
<feature type="compositionally biased region" description="Basic and acidic residues" evidence="1">
    <location>
        <begin position="310"/>
        <end position="319"/>
    </location>
</feature>
<reference evidence="2" key="1">
    <citation type="submission" date="2020-11" db="EMBL/GenBank/DDBJ databases">
        <authorList>
            <person name="Tran Van P."/>
        </authorList>
    </citation>
    <scope>NUCLEOTIDE SEQUENCE</scope>
</reference>
<organism evidence="2">
    <name type="scientific">Darwinula stevensoni</name>
    <dbReference type="NCBI Taxonomy" id="69355"/>
    <lineage>
        <taxon>Eukaryota</taxon>
        <taxon>Metazoa</taxon>
        <taxon>Ecdysozoa</taxon>
        <taxon>Arthropoda</taxon>
        <taxon>Crustacea</taxon>
        <taxon>Oligostraca</taxon>
        <taxon>Ostracoda</taxon>
        <taxon>Podocopa</taxon>
        <taxon>Podocopida</taxon>
        <taxon>Darwinulocopina</taxon>
        <taxon>Darwinuloidea</taxon>
        <taxon>Darwinulidae</taxon>
        <taxon>Darwinula</taxon>
    </lineage>
</organism>
<feature type="compositionally biased region" description="Basic residues" evidence="1">
    <location>
        <begin position="213"/>
        <end position="225"/>
    </location>
</feature>
<dbReference type="AlphaFoldDB" id="A0A7R9AG28"/>
<name>A0A7R9AG28_9CRUS</name>
<feature type="compositionally biased region" description="Basic and acidic residues" evidence="1">
    <location>
        <begin position="55"/>
        <end position="75"/>
    </location>
</feature>
<feature type="region of interest" description="Disordered" evidence="1">
    <location>
        <begin position="349"/>
        <end position="384"/>
    </location>
</feature>
<feature type="non-terminal residue" evidence="2">
    <location>
        <position position="1"/>
    </location>
</feature>